<organism evidence="3 4">
    <name type="scientific">Mycena metata</name>
    <dbReference type="NCBI Taxonomy" id="1033252"/>
    <lineage>
        <taxon>Eukaryota</taxon>
        <taxon>Fungi</taxon>
        <taxon>Dikarya</taxon>
        <taxon>Basidiomycota</taxon>
        <taxon>Agaricomycotina</taxon>
        <taxon>Agaricomycetes</taxon>
        <taxon>Agaricomycetidae</taxon>
        <taxon>Agaricales</taxon>
        <taxon>Marasmiineae</taxon>
        <taxon>Mycenaceae</taxon>
        <taxon>Mycena</taxon>
    </lineage>
</organism>
<gene>
    <name evidence="3" type="ORF">B0H16DRAFT_1525499</name>
</gene>
<dbReference type="EMBL" id="JARKIB010000027">
    <property type="protein sequence ID" value="KAJ7764724.1"/>
    <property type="molecule type" value="Genomic_DNA"/>
</dbReference>
<evidence type="ECO:0000313" key="3">
    <source>
        <dbReference type="EMBL" id="KAJ7764724.1"/>
    </source>
</evidence>
<sequence>MDIFEYHAAVAWYAAGWTSRSGRGIFSRAASGAGRRYYICRIRLGLEVGVVVAFVVTCFAGHIVVFFSRFVGPFFLLDRLLALLPAGSLRSPGGAAFLDRPRPFVDVVEGFFFLVLPFLLGAVSTSSSSSSGSAANSLRTGCR</sequence>
<name>A0AAD7JHR8_9AGAR</name>
<evidence type="ECO:0000313" key="4">
    <source>
        <dbReference type="Proteomes" id="UP001215598"/>
    </source>
</evidence>
<dbReference type="AlphaFoldDB" id="A0AAD7JHR8"/>
<accession>A0AAD7JHR8</accession>
<evidence type="ECO:0000256" key="2">
    <source>
        <dbReference type="SAM" id="Phobius"/>
    </source>
</evidence>
<dbReference type="Proteomes" id="UP001215598">
    <property type="component" value="Unassembled WGS sequence"/>
</dbReference>
<keyword evidence="2" id="KW-0812">Transmembrane</keyword>
<feature type="region of interest" description="Disordered" evidence="1">
    <location>
        <begin position="124"/>
        <end position="143"/>
    </location>
</feature>
<reference evidence="3" key="1">
    <citation type="submission" date="2023-03" db="EMBL/GenBank/DDBJ databases">
        <title>Massive genome expansion in bonnet fungi (Mycena s.s.) driven by repeated elements and novel gene families across ecological guilds.</title>
        <authorList>
            <consortium name="Lawrence Berkeley National Laboratory"/>
            <person name="Harder C.B."/>
            <person name="Miyauchi S."/>
            <person name="Viragh M."/>
            <person name="Kuo A."/>
            <person name="Thoen E."/>
            <person name="Andreopoulos B."/>
            <person name="Lu D."/>
            <person name="Skrede I."/>
            <person name="Drula E."/>
            <person name="Henrissat B."/>
            <person name="Morin E."/>
            <person name="Kohler A."/>
            <person name="Barry K."/>
            <person name="LaButti K."/>
            <person name="Morin E."/>
            <person name="Salamov A."/>
            <person name="Lipzen A."/>
            <person name="Mereny Z."/>
            <person name="Hegedus B."/>
            <person name="Baldrian P."/>
            <person name="Stursova M."/>
            <person name="Weitz H."/>
            <person name="Taylor A."/>
            <person name="Grigoriev I.V."/>
            <person name="Nagy L.G."/>
            <person name="Martin F."/>
            <person name="Kauserud H."/>
        </authorList>
    </citation>
    <scope>NUCLEOTIDE SEQUENCE</scope>
    <source>
        <strain evidence="3">CBHHK182m</strain>
    </source>
</reference>
<proteinExistence type="predicted"/>
<protein>
    <submittedName>
        <fullName evidence="3">Uncharacterized protein</fullName>
    </submittedName>
</protein>
<feature type="transmembrane region" description="Helical" evidence="2">
    <location>
        <begin position="44"/>
        <end position="67"/>
    </location>
</feature>
<feature type="compositionally biased region" description="Low complexity" evidence="1">
    <location>
        <begin position="124"/>
        <end position="137"/>
    </location>
</feature>
<feature type="transmembrane region" description="Helical" evidence="2">
    <location>
        <begin position="104"/>
        <end position="123"/>
    </location>
</feature>
<keyword evidence="4" id="KW-1185">Reference proteome</keyword>
<keyword evidence="2" id="KW-1133">Transmembrane helix</keyword>
<comment type="caution">
    <text evidence="3">The sequence shown here is derived from an EMBL/GenBank/DDBJ whole genome shotgun (WGS) entry which is preliminary data.</text>
</comment>
<keyword evidence="2" id="KW-0472">Membrane</keyword>
<evidence type="ECO:0000256" key="1">
    <source>
        <dbReference type="SAM" id="MobiDB-lite"/>
    </source>
</evidence>